<sequence length="510" mass="55715">MNRTSASSTSSRVVPTKGAFFPLRISPEGQRKEVKGREEPLWVPAAPVAASEGQAGLESNNGARCSPPSYEGDEEVASHCSDSRPNAANTARADATGDRAENSRPGSQADLEVPSPAEGSSPPVQLASLTALGPLHVACPARTTPSATTPSSTPLVGTSCLHAEIPKYSGYADTKSIAEFLDEFREEQAVSEMSEFELLPRVLPIALTGNVATWHRRQPPFSALQHFSEHFKTEPLPPDNGARMLDELMARTQNRDESLVEFVRALQTDKSLNELAQAAHQIQADILAELKYRPPPPPEACLEPSCAWTGTTRTIPRALEPYTHAVGDGAHVRERDRQYQAPSRERYPSETPAPLRCFRCGSLGQVRRECTRRASNDNSGNEPRLKPPVMSPMLQHLVWRQLERPMMLPLTDYAATLLEAIAEMPQVPAWRPPEGPMILPLTNYAVALSEAPSDMPPVVPASVLSSKPPTRQFLMASWSPSRRLRGTDVTATAARSRCQRRGRPSSTHMP</sequence>
<proteinExistence type="predicted"/>
<keyword evidence="2" id="KW-1185">Reference proteome</keyword>
<organism evidence="1 2">
    <name type="scientific">Ixodes persulcatus</name>
    <name type="common">Taiga tick</name>
    <dbReference type="NCBI Taxonomy" id="34615"/>
    <lineage>
        <taxon>Eukaryota</taxon>
        <taxon>Metazoa</taxon>
        <taxon>Ecdysozoa</taxon>
        <taxon>Arthropoda</taxon>
        <taxon>Chelicerata</taxon>
        <taxon>Arachnida</taxon>
        <taxon>Acari</taxon>
        <taxon>Parasitiformes</taxon>
        <taxon>Ixodida</taxon>
        <taxon>Ixodoidea</taxon>
        <taxon>Ixodidae</taxon>
        <taxon>Ixodinae</taxon>
        <taxon>Ixodes</taxon>
    </lineage>
</organism>
<protein>
    <submittedName>
        <fullName evidence="1">Uncharacterized protein</fullName>
    </submittedName>
</protein>
<accession>A0AC60P511</accession>
<dbReference type="Proteomes" id="UP000805193">
    <property type="component" value="Unassembled WGS sequence"/>
</dbReference>
<evidence type="ECO:0000313" key="2">
    <source>
        <dbReference type="Proteomes" id="UP000805193"/>
    </source>
</evidence>
<reference evidence="1 2" key="1">
    <citation type="journal article" date="2020" name="Cell">
        <title>Large-Scale Comparative Analyses of Tick Genomes Elucidate Their Genetic Diversity and Vector Capacities.</title>
        <authorList>
            <consortium name="Tick Genome and Microbiome Consortium (TIGMIC)"/>
            <person name="Jia N."/>
            <person name="Wang J."/>
            <person name="Shi W."/>
            <person name="Du L."/>
            <person name="Sun Y."/>
            <person name="Zhan W."/>
            <person name="Jiang J.F."/>
            <person name="Wang Q."/>
            <person name="Zhang B."/>
            <person name="Ji P."/>
            <person name="Bell-Sakyi L."/>
            <person name="Cui X.M."/>
            <person name="Yuan T.T."/>
            <person name="Jiang B.G."/>
            <person name="Yang W.F."/>
            <person name="Lam T.T."/>
            <person name="Chang Q.C."/>
            <person name="Ding S.J."/>
            <person name="Wang X.J."/>
            <person name="Zhu J.G."/>
            <person name="Ruan X.D."/>
            <person name="Zhao L."/>
            <person name="Wei J.T."/>
            <person name="Ye R.Z."/>
            <person name="Que T.C."/>
            <person name="Du C.H."/>
            <person name="Zhou Y.H."/>
            <person name="Cheng J.X."/>
            <person name="Dai P.F."/>
            <person name="Guo W.B."/>
            <person name="Han X.H."/>
            <person name="Huang E.J."/>
            <person name="Li L.F."/>
            <person name="Wei W."/>
            <person name="Gao Y.C."/>
            <person name="Liu J.Z."/>
            <person name="Shao H.Z."/>
            <person name="Wang X."/>
            <person name="Wang C.C."/>
            <person name="Yang T.C."/>
            <person name="Huo Q.B."/>
            <person name="Li W."/>
            <person name="Chen H.Y."/>
            <person name="Chen S.E."/>
            <person name="Zhou L.G."/>
            <person name="Ni X.B."/>
            <person name="Tian J.H."/>
            <person name="Sheng Y."/>
            <person name="Liu T."/>
            <person name="Pan Y.S."/>
            <person name="Xia L.Y."/>
            <person name="Li J."/>
            <person name="Zhao F."/>
            <person name="Cao W.C."/>
        </authorList>
    </citation>
    <scope>NUCLEOTIDE SEQUENCE [LARGE SCALE GENOMIC DNA]</scope>
    <source>
        <strain evidence="1">Iper-2018</strain>
    </source>
</reference>
<name>A0AC60P511_IXOPE</name>
<gene>
    <name evidence="1" type="ORF">HPB47_008360</name>
</gene>
<evidence type="ECO:0000313" key="1">
    <source>
        <dbReference type="EMBL" id="KAG0414480.1"/>
    </source>
</evidence>
<comment type="caution">
    <text evidence="1">The sequence shown here is derived from an EMBL/GenBank/DDBJ whole genome shotgun (WGS) entry which is preliminary data.</text>
</comment>
<dbReference type="EMBL" id="JABSTQ010011177">
    <property type="protein sequence ID" value="KAG0414480.1"/>
    <property type="molecule type" value="Genomic_DNA"/>
</dbReference>